<dbReference type="RefSeq" id="WP_310302495.1">
    <property type="nucleotide sequence ID" value="NZ_BAAAPS010000013.1"/>
</dbReference>
<sequence length="54" mass="5804">MGWSPVASASYRLDEEQWARAVAQLGAVSAAWGGRLRRVKRLAEALQETSTTGG</sequence>
<evidence type="ECO:0000313" key="2">
    <source>
        <dbReference type="Proteomes" id="UP001183648"/>
    </source>
</evidence>
<organism evidence="1 2">
    <name type="scientific">Nocardioides marmoribigeumensis</name>
    <dbReference type="NCBI Taxonomy" id="433649"/>
    <lineage>
        <taxon>Bacteria</taxon>
        <taxon>Bacillati</taxon>
        <taxon>Actinomycetota</taxon>
        <taxon>Actinomycetes</taxon>
        <taxon>Propionibacteriales</taxon>
        <taxon>Nocardioidaceae</taxon>
        <taxon>Nocardioides</taxon>
    </lineage>
</organism>
<name>A0ABU2BW79_9ACTN</name>
<evidence type="ECO:0000313" key="1">
    <source>
        <dbReference type="EMBL" id="MDR7362887.1"/>
    </source>
</evidence>
<proteinExistence type="predicted"/>
<comment type="caution">
    <text evidence="1">The sequence shown here is derived from an EMBL/GenBank/DDBJ whole genome shotgun (WGS) entry which is preliminary data.</text>
</comment>
<dbReference type="Proteomes" id="UP001183648">
    <property type="component" value="Unassembled WGS sequence"/>
</dbReference>
<reference evidence="1 2" key="1">
    <citation type="submission" date="2023-07" db="EMBL/GenBank/DDBJ databases">
        <title>Sequencing the genomes of 1000 actinobacteria strains.</title>
        <authorList>
            <person name="Klenk H.-P."/>
        </authorList>
    </citation>
    <scope>NUCLEOTIDE SEQUENCE [LARGE SCALE GENOMIC DNA]</scope>
    <source>
        <strain evidence="1 2">DSM 19426</strain>
    </source>
</reference>
<dbReference type="EMBL" id="JAVDYG010000001">
    <property type="protein sequence ID" value="MDR7362887.1"/>
    <property type="molecule type" value="Genomic_DNA"/>
</dbReference>
<keyword evidence="2" id="KW-1185">Reference proteome</keyword>
<gene>
    <name evidence="1" type="ORF">J2S63_002440</name>
</gene>
<protein>
    <submittedName>
        <fullName evidence="1">Uncharacterized protein</fullName>
    </submittedName>
</protein>
<accession>A0ABU2BW79</accession>